<feature type="compositionally biased region" description="Low complexity" evidence="1">
    <location>
        <begin position="9"/>
        <end position="23"/>
    </location>
</feature>
<sequence length="163" mass="17344">MGRSGPVRPLSDSQSPSLPALLLPNPPLVRGDPEQAPAPFGRSDGCQGFSLSKRLFQSRTGGLSHTGSSFVRGAAREHRLSPPLRAPVWPLSLRLADLLRLFPGSPLLYRASYSPCGAEARLQPQAVGSGYTVYRRGGAKGGGELLVPSNKSWRGEEGIQDLS</sequence>
<dbReference type="Proteomes" id="UP001066276">
    <property type="component" value="Chromosome 2_2"/>
</dbReference>
<protein>
    <submittedName>
        <fullName evidence="2">Uncharacterized protein</fullName>
    </submittedName>
</protein>
<reference evidence="2" key="1">
    <citation type="journal article" date="2022" name="bioRxiv">
        <title>Sequencing and chromosome-scale assembly of the giantPleurodeles waltlgenome.</title>
        <authorList>
            <person name="Brown T."/>
            <person name="Elewa A."/>
            <person name="Iarovenko S."/>
            <person name="Subramanian E."/>
            <person name="Araus A.J."/>
            <person name="Petzold A."/>
            <person name="Susuki M."/>
            <person name="Suzuki K.-i.T."/>
            <person name="Hayashi T."/>
            <person name="Toyoda A."/>
            <person name="Oliveira C."/>
            <person name="Osipova E."/>
            <person name="Leigh N.D."/>
            <person name="Simon A."/>
            <person name="Yun M.H."/>
        </authorList>
    </citation>
    <scope>NUCLEOTIDE SEQUENCE</scope>
    <source>
        <strain evidence="2">20211129_DDA</strain>
        <tissue evidence="2">Liver</tissue>
    </source>
</reference>
<proteinExistence type="predicted"/>
<evidence type="ECO:0000313" key="2">
    <source>
        <dbReference type="EMBL" id="KAJ1194608.1"/>
    </source>
</evidence>
<feature type="region of interest" description="Disordered" evidence="1">
    <location>
        <begin position="1"/>
        <end position="44"/>
    </location>
</feature>
<organism evidence="2 3">
    <name type="scientific">Pleurodeles waltl</name>
    <name type="common">Iberian ribbed newt</name>
    <dbReference type="NCBI Taxonomy" id="8319"/>
    <lineage>
        <taxon>Eukaryota</taxon>
        <taxon>Metazoa</taxon>
        <taxon>Chordata</taxon>
        <taxon>Craniata</taxon>
        <taxon>Vertebrata</taxon>
        <taxon>Euteleostomi</taxon>
        <taxon>Amphibia</taxon>
        <taxon>Batrachia</taxon>
        <taxon>Caudata</taxon>
        <taxon>Salamandroidea</taxon>
        <taxon>Salamandridae</taxon>
        <taxon>Pleurodelinae</taxon>
        <taxon>Pleurodeles</taxon>
    </lineage>
</organism>
<gene>
    <name evidence="2" type="ORF">NDU88_003896</name>
</gene>
<dbReference type="EMBL" id="JANPWB010000004">
    <property type="protein sequence ID" value="KAJ1194608.1"/>
    <property type="molecule type" value="Genomic_DNA"/>
</dbReference>
<keyword evidence="3" id="KW-1185">Reference proteome</keyword>
<dbReference type="AlphaFoldDB" id="A0AAV7V0B2"/>
<evidence type="ECO:0000256" key="1">
    <source>
        <dbReference type="SAM" id="MobiDB-lite"/>
    </source>
</evidence>
<accession>A0AAV7V0B2</accession>
<evidence type="ECO:0000313" key="3">
    <source>
        <dbReference type="Proteomes" id="UP001066276"/>
    </source>
</evidence>
<name>A0AAV7V0B2_PLEWA</name>
<comment type="caution">
    <text evidence="2">The sequence shown here is derived from an EMBL/GenBank/DDBJ whole genome shotgun (WGS) entry which is preliminary data.</text>
</comment>